<organism evidence="7 8">
    <name type="scientific">Nesidiocoris tenuis</name>
    <dbReference type="NCBI Taxonomy" id="355587"/>
    <lineage>
        <taxon>Eukaryota</taxon>
        <taxon>Metazoa</taxon>
        <taxon>Ecdysozoa</taxon>
        <taxon>Arthropoda</taxon>
        <taxon>Hexapoda</taxon>
        <taxon>Insecta</taxon>
        <taxon>Pterygota</taxon>
        <taxon>Neoptera</taxon>
        <taxon>Paraneoptera</taxon>
        <taxon>Hemiptera</taxon>
        <taxon>Heteroptera</taxon>
        <taxon>Panheteroptera</taxon>
        <taxon>Cimicomorpha</taxon>
        <taxon>Miridae</taxon>
        <taxon>Dicyphina</taxon>
        <taxon>Nesidiocoris</taxon>
    </lineage>
</organism>
<gene>
    <name evidence="7" type="ORF">NTJ_09356</name>
</gene>
<evidence type="ECO:0000313" key="7">
    <source>
        <dbReference type="EMBL" id="BES96545.1"/>
    </source>
</evidence>
<evidence type="ECO:0000313" key="8">
    <source>
        <dbReference type="Proteomes" id="UP001307889"/>
    </source>
</evidence>
<keyword evidence="4 6" id="KW-1133">Transmembrane helix</keyword>
<dbReference type="Proteomes" id="UP001307889">
    <property type="component" value="Chromosome 7"/>
</dbReference>
<dbReference type="InterPro" id="IPR004307">
    <property type="entry name" value="TspO_MBR"/>
</dbReference>
<dbReference type="EMBL" id="AP028915">
    <property type="protein sequence ID" value="BES96545.1"/>
    <property type="molecule type" value="Genomic_DNA"/>
</dbReference>
<name>A0ABN7AWI5_9HEMI</name>
<keyword evidence="8" id="KW-1185">Reference proteome</keyword>
<comment type="subcellular location">
    <subcellularLocation>
        <location evidence="1">Membrane</location>
        <topology evidence="1">Multi-pass membrane protein</topology>
    </subcellularLocation>
</comment>
<feature type="transmembrane region" description="Helical" evidence="6">
    <location>
        <begin position="131"/>
        <end position="150"/>
    </location>
</feature>
<dbReference type="PANTHER" id="PTHR10057:SF0">
    <property type="entry name" value="TRANSLOCATOR PROTEIN"/>
    <property type="match status" value="1"/>
</dbReference>
<evidence type="ECO:0000256" key="3">
    <source>
        <dbReference type="ARBA" id="ARBA00022692"/>
    </source>
</evidence>
<evidence type="ECO:0000256" key="6">
    <source>
        <dbReference type="SAM" id="Phobius"/>
    </source>
</evidence>
<dbReference type="CDD" id="cd15904">
    <property type="entry name" value="TSPO_MBR"/>
    <property type="match status" value="1"/>
</dbReference>
<feature type="transmembrane region" description="Helical" evidence="6">
    <location>
        <begin position="101"/>
        <end position="124"/>
    </location>
</feature>
<reference evidence="7 8" key="1">
    <citation type="submission" date="2023-09" db="EMBL/GenBank/DDBJ databases">
        <title>Nesidiocoris tenuis whole genome shotgun sequence.</title>
        <authorList>
            <person name="Shibata T."/>
            <person name="Shimoda M."/>
            <person name="Kobayashi T."/>
            <person name="Uehara T."/>
        </authorList>
    </citation>
    <scope>NUCLEOTIDE SEQUENCE [LARGE SCALE GENOMIC DNA]</scope>
    <source>
        <strain evidence="7 8">Japan</strain>
    </source>
</reference>
<sequence>MAFPWMCLAMIILPNLGGWIGGIAVGNNSEWYKTLNNAPIAPPSWVFGPVWTILYCMMGFASYLVWEERKEKSWIPLAAYAVQLILNWLWTWIFFGMHLLLGSLIEIVLLDIAVLVCIVAFAIVRIGAGALLIPYFVWLCLATYLNYYIYANN</sequence>
<keyword evidence="3 6" id="KW-0812">Transmembrane</keyword>
<feature type="transmembrane region" description="Helical" evidence="6">
    <location>
        <begin position="77"/>
        <end position="95"/>
    </location>
</feature>
<dbReference type="InterPro" id="IPR038330">
    <property type="entry name" value="TspO/MBR-related_sf"/>
</dbReference>
<dbReference type="PANTHER" id="PTHR10057">
    <property type="entry name" value="PERIPHERAL-TYPE BENZODIAZEPINE RECEPTOR"/>
    <property type="match status" value="1"/>
</dbReference>
<dbReference type="PIRSF" id="PIRSF005859">
    <property type="entry name" value="PBR"/>
    <property type="match status" value="1"/>
</dbReference>
<evidence type="ECO:0000256" key="5">
    <source>
        <dbReference type="ARBA" id="ARBA00023136"/>
    </source>
</evidence>
<feature type="transmembrane region" description="Helical" evidence="6">
    <location>
        <begin position="7"/>
        <end position="25"/>
    </location>
</feature>
<feature type="transmembrane region" description="Helical" evidence="6">
    <location>
        <begin position="45"/>
        <end position="65"/>
    </location>
</feature>
<proteinExistence type="inferred from homology"/>
<accession>A0ABN7AWI5</accession>
<keyword evidence="5 6" id="KW-0472">Membrane</keyword>
<comment type="similarity">
    <text evidence="2">Belongs to the TspO/BZRP family.</text>
</comment>
<evidence type="ECO:0000256" key="4">
    <source>
        <dbReference type="ARBA" id="ARBA00022989"/>
    </source>
</evidence>
<evidence type="ECO:0000256" key="2">
    <source>
        <dbReference type="ARBA" id="ARBA00007524"/>
    </source>
</evidence>
<protein>
    <submittedName>
        <fullName evidence="7">Translocator</fullName>
    </submittedName>
</protein>
<dbReference type="Gene3D" id="1.20.1260.100">
    <property type="entry name" value="TspO/MBR protein"/>
    <property type="match status" value="1"/>
</dbReference>
<dbReference type="Pfam" id="PF03073">
    <property type="entry name" value="TspO_MBR"/>
    <property type="match status" value="1"/>
</dbReference>
<evidence type="ECO:0000256" key="1">
    <source>
        <dbReference type="ARBA" id="ARBA00004141"/>
    </source>
</evidence>